<evidence type="ECO:0000313" key="3">
    <source>
        <dbReference type="EMBL" id="KZV87558.1"/>
    </source>
</evidence>
<dbReference type="Pfam" id="PF03372">
    <property type="entry name" value="Exo_endo_phos"/>
    <property type="match status" value="1"/>
</dbReference>
<feature type="region of interest" description="Disordered" evidence="1">
    <location>
        <begin position="56"/>
        <end position="96"/>
    </location>
</feature>
<accession>A0A165ES62</accession>
<feature type="compositionally biased region" description="Acidic residues" evidence="1">
    <location>
        <begin position="74"/>
        <end position="83"/>
    </location>
</feature>
<evidence type="ECO:0000259" key="2">
    <source>
        <dbReference type="Pfam" id="PF03372"/>
    </source>
</evidence>
<protein>
    <recommendedName>
        <fullName evidence="2">Endonuclease/exonuclease/phosphatase domain-containing protein</fullName>
    </recommendedName>
</protein>
<dbReference type="EMBL" id="KV426122">
    <property type="protein sequence ID" value="KZV87558.1"/>
    <property type="molecule type" value="Genomic_DNA"/>
</dbReference>
<dbReference type="InterPro" id="IPR005135">
    <property type="entry name" value="Endo/exonuclease/phosphatase"/>
</dbReference>
<organism evidence="3 4">
    <name type="scientific">Exidia glandulosa HHB12029</name>
    <dbReference type="NCBI Taxonomy" id="1314781"/>
    <lineage>
        <taxon>Eukaryota</taxon>
        <taxon>Fungi</taxon>
        <taxon>Dikarya</taxon>
        <taxon>Basidiomycota</taxon>
        <taxon>Agaricomycotina</taxon>
        <taxon>Agaricomycetes</taxon>
        <taxon>Auriculariales</taxon>
        <taxon>Exidiaceae</taxon>
        <taxon>Exidia</taxon>
    </lineage>
</organism>
<feature type="region of interest" description="Disordered" evidence="1">
    <location>
        <begin position="1"/>
        <end position="30"/>
    </location>
</feature>
<feature type="compositionally biased region" description="Pro residues" evidence="1">
    <location>
        <begin position="7"/>
        <end position="16"/>
    </location>
</feature>
<gene>
    <name evidence="3" type="ORF">EXIGLDRAFT_697470</name>
</gene>
<dbReference type="STRING" id="1314781.A0A165ES62"/>
<dbReference type="Gene3D" id="3.60.10.10">
    <property type="entry name" value="Endonuclease/exonuclease/phosphatase"/>
    <property type="match status" value="1"/>
</dbReference>
<dbReference type="AlphaFoldDB" id="A0A165ES62"/>
<name>A0A165ES62_EXIGL</name>
<dbReference type="InterPro" id="IPR036691">
    <property type="entry name" value="Endo/exonu/phosph_ase_sf"/>
</dbReference>
<feature type="region of interest" description="Disordered" evidence="1">
    <location>
        <begin position="226"/>
        <end position="261"/>
    </location>
</feature>
<feature type="compositionally biased region" description="Polar residues" evidence="1">
    <location>
        <begin position="18"/>
        <end position="30"/>
    </location>
</feature>
<evidence type="ECO:0000313" key="4">
    <source>
        <dbReference type="Proteomes" id="UP000077266"/>
    </source>
</evidence>
<dbReference type="GO" id="GO:0003824">
    <property type="term" value="F:catalytic activity"/>
    <property type="evidence" value="ECO:0007669"/>
    <property type="project" value="InterPro"/>
</dbReference>
<feature type="compositionally biased region" description="Low complexity" evidence="1">
    <location>
        <begin position="244"/>
        <end position="253"/>
    </location>
</feature>
<dbReference type="InParanoid" id="A0A165ES62"/>
<proteinExistence type="predicted"/>
<dbReference type="OrthoDB" id="3041680at2759"/>
<reference evidence="3 4" key="1">
    <citation type="journal article" date="2016" name="Mol. Biol. Evol.">
        <title>Comparative Genomics of Early-Diverging Mushroom-Forming Fungi Provides Insights into the Origins of Lignocellulose Decay Capabilities.</title>
        <authorList>
            <person name="Nagy L.G."/>
            <person name="Riley R."/>
            <person name="Tritt A."/>
            <person name="Adam C."/>
            <person name="Daum C."/>
            <person name="Floudas D."/>
            <person name="Sun H."/>
            <person name="Yadav J.S."/>
            <person name="Pangilinan J."/>
            <person name="Larsson K.H."/>
            <person name="Matsuura K."/>
            <person name="Barry K."/>
            <person name="Labutti K."/>
            <person name="Kuo R."/>
            <person name="Ohm R.A."/>
            <person name="Bhattacharya S.S."/>
            <person name="Shirouzu T."/>
            <person name="Yoshinaga Y."/>
            <person name="Martin F.M."/>
            <person name="Grigoriev I.V."/>
            <person name="Hibbett D.S."/>
        </authorList>
    </citation>
    <scope>NUCLEOTIDE SEQUENCE [LARGE SCALE GENOMIC DNA]</scope>
    <source>
        <strain evidence="3 4">HHB12029</strain>
    </source>
</reference>
<feature type="domain" description="Endonuclease/exonuclease/phosphatase" evidence="2">
    <location>
        <begin position="389"/>
        <end position="602"/>
    </location>
</feature>
<dbReference type="SUPFAM" id="SSF56219">
    <property type="entry name" value="DNase I-like"/>
    <property type="match status" value="1"/>
</dbReference>
<keyword evidence="4" id="KW-1185">Reference proteome</keyword>
<evidence type="ECO:0000256" key="1">
    <source>
        <dbReference type="SAM" id="MobiDB-lite"/>
    </source>
</evidence>
<dbReference type="Proteomes" id="UP000077266">
    <property type="component" value="Unassembled WGS sequence"/>
</dbReference>
<sequence length="636" mass="67008">MSSSMPPDHPLLPTPGPASSTTAMLQHTAETSFLAELPPLDHVFANRSLQALATEGEDLPVLPPSHDQNGRAEGEDEDEDEGESQPPIAKTAGGLPGEGAPAVVVVGAAAGVDLPAPPSGSGSALKRTASSLLTTTAGGMFTTCGRPAPNTGRALRDCIIAVNQNAEATEQLALSTALTSLEKEVALLKAEVARLAGMAAVHNAVDSVQLPALPIATTPAQIVPIRRPVSPSAESAGDPKRFRALPPALGATPAPAPGPSSHPGLCIGPCPAFSGMSPWDLLAEVQGMLNCLPGASGRRNAWAVVAKENNQFVNAYFHSVLERDGARLEWPPAGAERVSAVPEDNLPPPPPMPAHNAQQAPNGHMNGFGVQRGAWGQRGTFMTKLGILAWNIAGQLELKMEDEKLLDIFSHFEVVLLQETHLLPSQHESLRIPDDFVIYSCPRPFPPNLGQQWGGVLALVHRTVEHTFRADLSSPDILVLDVAGFCIINAYLPPRASPAMTASDPNPVDRFIATLAACCARRTVPVMVVLDANARTGNLQAAAWAPRRLSVDARTEPDPRGRELVRVFSMHDLGILNGMISHFPLSGSWTSKQFSGTSVIDYAVCLAEQPAKPAYAAGQKSTGTASATVTRYVRSP</sequence>